<dbReference type="AlphaFoldDB" id="A0A2S9I8P6"/>
<name>A0A2S9I8P6_9GAMM</name>
<dbReference type="InterPro" id="IPR052524">
    <property type="entry name" value="MFS_Cyanate_Porter"/>
</dbReference>
<feature type="transmembrane region" description="Helical" evidence="6">
    <location>
        <begin position="289"/>
        <end position="308"/>
    </location>
</feature>
<dbReference type="OrthoDB" id="5317164at2"/>
<keyword evidence="3 6" id="KW-1133">Transmembrane helix</keyword>
<evidence type="ECO:0000256" key="1">
    <source>
        <dbReference type="ARBA" id="ARBA00022448"/>
    </source>
</evidence>
<dbReference type="EMBL" id="PDET01000013">
    <property type="protein sequence ID" value="PRD14172.1"/>
    <property type="molecule type" value="Genomic_DNA"/>
</dbReference>
<sequence>MNELSDGNRRLAGGSMARPGQLWLLWLGFIMVSLNMRLIFATVGPLLSALHLSFTSTLLVTTLPLVLLSVFSITGVKLRQRMGEERALFVALVLLCLGCAMRGGGEAMLLLGTAIGSVGIAVMNVIMPALARKRFLPQQMGSVMGIYALMLGVGAVIGAGGAFPLFLSLGADEMAAYQSLGLWAIPALLALLIWLPQLRHTVAAGQVSGGRNGAGNDLYRQRVAWSVTLFFGLQVLNLYVFLAWMPTIFTSRGSSPESAALLFSASQFSLMIGGFLVPFLAARARDQRGFMVLTILCCLVGTLGILYAPGNSAMVWVLLLGFGQGAGPGLGTYLFVVRSASGESAARLSAMAQSVGYLIAGLGPLLVGYLWKFVGSWDLPLLLVAGLLVLELLVCLPAGKNQRI</sequence>
<feature type="domain" description="Major facilitator superfamily (MFS) profile" evidence="7">
    <location>
        <begin position="21"/>
        <end position="403"/>
    </location>
</feature>
<feature type="transmembrane region" description="Helical" evidence="6">
    <location>
        <begin position="52"/>
        <end position="74"/>
    </location>
</feature>
<comment type="caution">
    <text evidence="6">Lacks conserved residue(s) required for the propagation of feature annotation.</text>
</comment>
<feature type="transmembrane region" description="Helical" evidence="6">
    <location>
        <begin position="109"/>
        <end position="131"/>
    </location>
</feature>
<comment type="caution">
    <text evidence="8">The sequence shown here is derived from an EMBL/GenBank/DDBJ whole genome shotgun (WGS) entry which is preliminary data.</text>
</comment>
<feature type="transmembrane region" description="Helical" evidence="6">
    <location>
        <begin position="314"/>
        <end position="336"/>
    </location>
</feature>
<evidence type="ECO:0000313" key="9">
    <source>
        <dbReference type="Proteomes" id="UP000239181"/>
    </source>
</evidence>
<dbReference type="GO" id="GO:0033179">
    <property type="term" value="C:proton-transporting V-type ATPase, V0 domain"/>
    <property type="evidence" value="ECO:0007669"/>
    <property type="project" value="InterPro"/>
</dbReference>
<feature type="transmembrane region" description="Helical" evidence="6">
    <location>
        <begin position="175"/>
        <end position="195"/>
    </location>
</feature>
<evidence type="ECO:0000313" key="8">
    <source>
        <dbReference type="EMBL" id="PRD14172.1"/>
    </source>
</evidence>
<dbReference type="PANTHER" id="PTHR23523:SF2">
    <property type="entry name" value="2-NITROIMIDAZOLE TRANSPORTER"/>
    <property type="match status" value="1"/>
</dbReference>
<proteinExistence type="inferred from homology"/>
<gene>
    <name evidence="8" type="ORF">CQW29_17945</name>
</gene>
<feature type="transmembrane region" description="Helical" evidence="6">
    <location>
        <begin position="348"/>
        <end position="371"/>
    </location>
</feature>
<dbReference type="PROSITE" id="PS50850">
    <property type="entry name" value="MFS"/>
    <property type="match status" value="1"/>
</dbReference>
<dbReference type="Pfam" id="PF07690">
    <property type="entry name" value="MFS_1"/>
    <property type="match status" value="1"/>
</dbReference>
<feature type="transmembrane region" description="Helical" evidence="6">
    <location>
        <begin position="143"/>
        <end position="169"/>
    </location>
</feature>
<dbReference type="InterPro" id="IPR036259">
    <property type="entry name" value="MFS_trans_sf"/>
</dbReference>
<feature type="transmembrane region" description="Helical" evidence="6">
    <location>
        <begin position="259"/>
        <end position="282"/>
    </location>
</feature>
<keyword evidence="5 6" id="KW-0472">Membrane</keyword>
<dbReference type="Gene3D" id="1.20.1250.20">
    <property type="entry name" value="MFS general substrate transporter like domains"/>
    <property type="match status" value="2"/>
</dbReference>
<feature type="transmembrane region" description="Helical" evidence="6">
    <location>
        <begin position="21"/>
        <end position="40"/>
    </location>
</feature>
<feature type="transmembrane region" description="Helical" evidence="6">
    <location>
        <begin position="86"/>
        <end position="103"/>
    </location>
</feature>
<keyword evidence="1 6" id="KW-0813">Transport</keyword>
<dbReference type="RefSeq" id="WP_105594106.1">
    <property type="nucleotide sequence ID" value="NZ_PDET01000013.1"/>
</dbReference>
<evidence type="ECO:0000256" key="2">
    <source>
        <dbReference type="ARBA" id="ARBA00022692"/>
    </source>
</evidence>
<dbReference type="PANTHER" id="PTHR23523">
    <property type="match status" value="1"/>
</dbReference>
<dbReference type="InterPro" id="IPR011701">
    <property type="entry name" value="MFS"/>
</dbReference>
<protein>
    <submittedName>
        <fullName evidence="8">MFS transporter</fullName>
    </submittedName>
</protein>
<dbReference type="Proteomes" id="UP000239181">
    <property type="component" value="Unassembled WGS sequence"/>
</dbReference>
<reference evidence="8 9" key="1">
    <citation type="submission" date="2017-10" db="EMBL/GenBank/DDBJ databases">
        <title>Draft genome of two endophytic bacteria isolated from 'guarana' Paullinia cupana (Mart.) Ducke.</title>
        <authorList>
            <person name="Siqueira K.A."/>
            <person name="Liotti R.G."/>
            <person name="Mendes T.A."/>
            <person name="Soares M.A."/>
        </authorList>
    </citation>
    <scope>NUCLEOTIDE SEQUENCE [LARGE SCALE GENOMIC DNA]</scope>
    <source>
        <strain evidence="8 9">342</strain>
    </source>
</reference>
<keyword evidence="4 6" id="KW-0406">Ion transport</keyword>
<feature type="transmembrane region" description="Helical" evidence="6">
    <location>
        <begin position="377"/>
        <end position="399"/>
    </location>
</feature>
<evidence type="ECO:0000256" key="6">
    <source>
        <dbReference type="RuleBase" id="RU363060"/>
    </source>
</evidence>
<keyword evidence="9" id="KW-1185">Reference proteome</keyword>
<dbReference type="GO" id="GO:0046961">
    <property type="term" value="F:proton-transporting ATPase activity, rotational mechanism"/>
    <property type="evidence" value="ECO:0007669"/>
    <property type="project" value="InterPro"/>
</dbReference>
<dbReference type="InterPro" id="IPR020846">
    <property type="entry name" value="MFS_dom"/>
</dbReference>
<evidence type="ECO:0000256" key="3">
    <source>
        <dbReference type="ARBA" id="ARBA00022989"/>
    </source>
</evidence>
<evidence type="ECO:0000256" key="5">
    <source>
        <dbReference type="ARBA" id="ARBA00023136"/>
    </source>
</evidence>
<organism evidence="8 9">
    <name type="scientific">Pantoea coffeiphila</name>
    <dbReference type="NCBI Taxonomy" id="1465635"/>
    <lineage>
        <taxon>Bacteria</taxon>
        <taxon>Pseudomonadati</taxon>
        <taxon>Pseudomonadota</taxon>
        <taxon>Gammaproteobacteria</taxon>
        <taxon>Enterobacterales</taxon>
        <taxon>Erwiniaceae</taxon>
        <taxon>Pantoea</taxon>
    </lineage>
</organism>
<feature type="transmembrane region" description="Helical" evidence="6">
    <location>
        <begin position="223"/>
        <end position="247"/>
    </location>
</feature>
<dbReference type="SUPFAM" id="SSF103473">
    <property type="entry name" value="MFS general substrate transporter"/>
    <property type="match status" value="1"/>
</dbReference>
<evidence type="ECO:0000256" key="4">
    <source>
        <dbReference type="ARBA" id="ARBA00023065"/>
    </source>
</evidence>
<keyword evidence="2 6" id="KW-0812">Transmembrane</keyword>
<dbReference type="InterPro" id="IPR000245">
    <property type="entry name" value="ATPase_proteolipid_csu"/>
</dbReference>
<dbReference type="PRINTS" id="PR00122">
    <property type="entry name" value="VACATPASE"/>
</dbReference>
<comment type="similarity">
    <text evidence="6">Belongs to the V-ATPase proteolipid subunit family.</text>
</comment>
<evidence type="ECO:0000259" key="7">
    <source>
        <dbReference type="PROSITE" id="PS50850"/>
    </source>
</evidence>
<accession>A0A2S9I8P6</accession>